<keyword evidence="4" id="KW-1003">Cell membrane</keyword>
<keyword evidence="6 10" id="KW-1133">Transmembrane helix</keyword>
<evidence type="ECO:0000256" key="10">
    <source>
        <dbReference type="SAM" id="Phobius"/>
    </source>
</evidence>
<sequence length="568" mass="65857">MKEMFARLKERVQTLWGQWKTPQKLMFGGIVAVTLVALVMLAVFSASPTQVPLLRRPVTDPQQLNDIANRLDQENVSYTITPDNRIMLDDEQTAQRMRAILTREDLIPSGTDPWELFDVERWTLTDFERNVNLRRSITRQMERHITALSDVDAASVSIVLPERQLFTSEQNPVTASVIITPRPGSDIRENRKKIQGIEKLIQFGVEGLRAEHITITDPSGVVLNDFQSLQEFDRLELTRRELAIIREQETLYRQAIVNALAEIFGRHRVQVVNINVDMDMGKRTEETEEFFPIITVPNNPNTPFDETEFVLSIPRSRERVDEKYEGTGFNPQGPPGMEGQTPPAYRDLEGLVGRWSNEEDRTNYEINTRRTMEEKSPSIERITASVAIDGTWRWVYDDRGNVKTNPDGSIQREYTPVGSEELQAARELVEHAVGFSDRRRDAVSVRHLQFDRSAQFQEEDERFRRQRQVQMIVLYVLVSIAVILVSFIVFRLVSREIERRRRLREEELARQHQAMREAALRSAEEESAEVEMSVEERTRMELEEMAINMAREHPEDVAQLVRTWLAEE</sequence>
<evidence type="ECO:0000256" key="1">
    <source>
        <dbReference type="ARBA" id="ARBA00004117"/>
    </source>
</evidence>
<evidence type="ECO:0000256" key="6">
    <source>
        <dbReference type="ARBA" id="ARBA00022989"/>
    </source>
</evidence>
<keyword evidence="13" id="KW-0969">Cilium</keyword>
<dbReference type="Proteomes" id="UP000237350">
    <property type="component" value="Unassembled WGS sequence"/>
</dbReference>
<dbReference type="Pfam" id="PF08345">
    <property type="entry name" value="YscJ_FliF_C"/>
    <property type="match status" value="1"/>
</dbReference>
<dbReference type="PIRSF" id="PIRSF004862">
    <property type="entry name" value="FliF"/>
    <property type="match status" value="1"/>
</dbReference>
<protein>
    <recommendedName>
        <fullName evidence="9">Flagellar M-ring protein</fullName>
    </recommendedName>
</protein>
<feature type="transmembrane region" description="Helical" evidence="10">
    <location>
        <begin position="472"/>
        <end position="494"/>
    </location>
</feature>
<evidence type="ECO:0000256" key="9">
    <source>
        <dbReference type="PIRNR" id="PIRNR004862"/>
    </source>
</evidence>
<dbReference type="PANTHER" id="PTHR30046:SF0">
    <property type="entry name" value="FLAGELLAR M-RING PROTEIN"/>
    <property type="match status" value="1"/>
</dbReference>
<dbReference type="PANTHER" id="PTHR30046">
    <property type="entry name" value="FLAGELLAR M-RING PROTEIN"/>
    <property type="match status" value="1"/>
</dbReference>
<name>A0A2S4JYX6_9SPIO</name>
<gene>
    <name evidence="13" type="ORF">AU468_02625</name>
</gene>
<dbReference type="InterPro" id="IPR013556">
    <property type="entry name" value="Flag_M-ring_C"/>
</dbReference>
<dbReference type="NCBIfam" id="TIGR00206">
    <property type="entry name" value="fliF"/>
    <property type="match status" value="1"/>
</dbReference>
<comment type="similarity">
    <text evidence="3 9">Belongs to the FliF family.</text>
</comment>
<dbReference type="InterPro" id="IPR043427">
    <property type="entry name" value="YscJ/FliF"/>
</dbReference>
<dbReference type="Pfam" id="PF01514">
    <property type="entry name" value="YscJ_FliF"/>
    <property type="match status" value="1"/>
</dbReference>
<keyword evidence="7 10" id="KW-0472">Membrane</keyword>
<dbReference type="GO" id="GO:0071973">
    <property type="term" value="P:bacterial-type flagellum-dependent cell motility"/>
    <property type="evidence" value="ECO:0007669"/>
    <property type="project" value="InterPro"/>
</dbReference>
<dbReference type="AlphaFoldDB" id="A0A2S4JYX6"/>
<reference evidence="14" key="1">
    <citation type="submission" date="2015-12" db="EMBL/GenBank/DDBJ databases">
        <authorList>
            <person name="Lodha T.D."/>
            <person name="Chintalapati S."/>
            <person name="Chintalapati V.R."/>
            <person name="Sravanthi T."/>
        </authorList>
    </citation>
    <scope>NUCLEOTIDE SEQUENCE [LARGE SCALE GENOMIC DNA]</scope>
    <source>
        <strain evidence="14">JC133</strain>
    </source>
</reference>
<evidence type="ECO:0000256" key="2">
    <source>
        <dbReference type="ARBA" id="ARBA00004651"/>
    </source>
</evidence>
<evidence type="ECO:0000259" key="12">
    <source>
        <dbReference type="Pfam" id="PF08345"/>
    </source>
</evidence>
<dbReference type="EMBL" id="LPWH01000007">
    <property type="protein sequence ID" value="POR04727.1"/>
    <property type="molecule type" value="Genomic_DNA"/>
</dbReference>
<dbReference type="Gene3D" id="3.30.300.30">
    <property type="match status" value="1"/>
</dbReference>
<dbReference type="RefSeq" id="WP_103679378.1">
    <property type="nucleotide sequence ID" value="NZ_LPWH01000007.1"/>
</dbReference>
<comment type="function">
    <text evidence="9">The M ring may be actively involved in energy transduction.</text>
</comment>
<comment type="caution">
    <text evidence="13">The sequence shown here is derived from an EMBL/GenBank/DDBJ whole genome shotgun (WGS) entry which is preliminary data.</text>
</comment>
<dbReference type="GO" id="GO:0003774">
    <property type="term" value="F:cytoskeletal motor activity"/>
    <property type="evidence" value="ECO:0007669"/>
    <property type="project" value="InterPro"/>
</dbReference>
<keyword evidence="14" id="KW-1185">Reference proteome</keyword>
<keyword evidence="13" id="KW-0282">Flagellum</keyword>
<keyword evidence="8 9" id="KW-0975">Bacterial flagellum</keyword>
<evidence type="ECO:0000256" key="8">
    <source>
        <dbReference type="ARBA" id="ARBA00023143"/>
    </source>
</evidence>
<proteinExistence type="inferred from homology"/>
<dbReference type="InterPro" id="IPR045851">
    <property type="entry name" value="AMP-bd_C_sf"/>
</dbReference>
<evidence type="ECO:0000256" key="7">
    <source>
        <dbReference type="ARBA" id="ARBA00023136"/>
    </source>
</evidence>
<feature type="domain" description="Flagellar M-ring N-terminal" evidence="11">
    <location>
        <begin position="59"/>
        <end position="224"/>
    </location>
</feature>
<keyword evidence="13" id="KW-0966">Cell projection</keyword>
<dbReference type="InterPro" id="IPR000067">
    <property type="entry name" value="FlgMring_FliF"/>
</dbReference>
<evidence type="ECO:0000313" key="14">
    <source>
        <dbReference type="Proteomes" id="UP000237350"/>
    </source>
</evidence>
<feature type="transmembrane region" description="Helical" evidence="10">
    <location>
        <begin position="25"/>
        <end position="46"/>
    </location>
</feature>
<feature type="domain" description="Flagellar M-ring C-terminal" evidence="12">
    <location>
        <begin position="260"/>
        <end position="450"/>
    </location>
</feature>
<dbReference type="GO" id="GO:0005886">
    <property type="term" value="C:plasma membrane"/>
    <property type="evidence" value="ECO:0007669"/>
    <property type="project" value="UniProtKB-SubCell"/>
</dbReference>
<dbReference type="OrthoDB" id="304821at2"/>
<comment type="subcellular location">
    <subcellularLocation>
        <location evidence="1 9">Bacterial flagellum basal body</location>
    </subcellularLocation>
    <subcellularLocation>
        <location evidence="2">Cell membrane</location>
        <topology evidence="2">Multi-pass membrane protein</topology>
    </subcellularLocation>
</comment>
<dbReference type="PRINTS" id="PR01009">
    <property type="entry name" value="FLGMRINGFLIF"/>
</dbReference>
<accession>A0A2S4JYX6</accession>
<evidence type="ECO:0000313" key="13">
    <source>
        <dbReference type="EMBL" id="POR04727.1"/>
    </source>
</evidence>
<dbReference type="InterPro" id="IPR006182">
    <property type="entry name" value="FliF_N_dom"/>
</dbReference>
<evidence type="ECO:0000256" key="5">
    <source>
        <dbReference type="ARBA" id="ARBA00022692"/>
    </source>
</evidence>
<keyword evidence="5 10" id="KW-0812">Transmembrane</keyword>
<evidence type="ECO:0000256" key="3">
    <source>
        <dbReference type="ARBA" id="ARBA00007971"/>
    </source>
</evidence>
<dbReference type="GO" id="GO:0009431">
    <property type="term" value="C:bacterial-type flagellum basal body, MS ring"/>
    <property type="evidence" value="ECO:0007669"/>
    <property type="project" value="InterPro"/>
</dbReference>
<evidence type="ECO:0000259" key="11">
    <source>
        <dbReference type="Pfam" id="PF01514"/>
    </source>
</evidence>
<organism evidence="13 14">
    <name type="scientific">Alkalispirochaeta sphaeroplastigenens</name>
    <dbReference type="NCBI Taxonomy" id="1187066"/>
    <lineage>
        <taxon>Bacteria</taxon>
        <taxon>Pseudomonadati</taxon>
        <taxon>Spirochaetota</taxon>
        <taxon>Spirochaetia</taxon>
        <taxon>Spirochaetales</taxon>
        <taxon>Spirochaetaceae</taxon>
        <taxon>Alkalispirochaeta</taxon>
    </lineage>
</organism>
<evidence type="ECO:0000256" key="4">
    <source>
        <dbReference type="ARBA" id="ARBA00022475"/>
    </source>
</evidence>